<evidence type="ECO:0000256" key="2">
    <source>
        <dbReference type="ARBA" id="ARBA00022617"/>
    </source>
</evidence>
<evidence type="ECO:0000256" key="4">
    <source>
        <dbReference type="ARBA" id="ARBA00022982"/>
    </source>
</evidence>
<dbReference type="PANTHER" id="PTHR35008:SF4">
    <property type="entry name" value="BLL4482 PROTEIN"/>
    <property type="match status" value="1"/>
</dbReference>
<evidence type="ECO:0000256" key="6">
    <source>
        <dbReference type="PROSITE-ProRule" id="PRU00433"/>
    </source>
</evidence>
<dbReference type="InterPro" id="IPR051459">
    <property type="entry name" value="Cytochrome_c-type_DH"/>
</dbReference>
<dbReference type="PANTHER" id="PTHR35008">
    <property type="entry name" value="BLL4482 PROTEIN-RELATED"/>
    <property type="match status" value="1"/>
</dbReference>
<dbReference type="Proteomes" id="UP000060487">
    <property type="component" value="Unassembled WGS sequence"/>
</dbReference>
<keyword evidence="4" id="KW-0249">Electron transport</keyword>
<sequence length="276" mass="29486">MGYLVKHIVSSLLLTVLFCLSLPSVYCAERAIPAGKLGETVVLGREISLNTAAHTLSKQYTGNVLNCSSCHLKNGTDLKNLTYVGVAAAYPAFSSRENAVVTLADRIAFCFMRSMNGLQPPPDSTLVTAIAAYITWLSEGTAIKMNPVEPNGPNAMRRLNVNPNTVDLVNGKKVYDAQCASCHAEDGQGVKTIQFPDASPGGCPPLWGANSYNKGAGMYKLQTAASFIKSSMPYAAANLSEKDAIDVAAYVNSKDRPDFDLKKHLLKSAPHAKVAD</sequence>
<keyword evidence="2 6" id="KW-0349">Heme</keyword>
<reference evidence="8 9" key="1">
    <citation type="submission" date="2015-11" db="EMBL/GenBank/DDBJ databases">
        <authorList>
            <person name="Lin W."/>
        </authorList>
    </citation>
    <scope>NUCLEOTIDE SEQUENCE [LARGE SCALE GENOMIC DNA]</scope>
    <source>
        <strain evidence="8 9">HCH-1</strain>
    </source>
</reference>
<dbReference type="Pfam" id="PF21342">
    <property type="entry name" value="SoxA-TsdA_cyt-c"/>
    <property type="match status" value="1"/>
</dbReference>
<keyword evidence="1" id="KW-0813">Transport</keyword>
<dbReference type="PRINTS" id="PR00605">
    <property type="entry name" value="CYTCHROMECIC"/>
</dbReference>
<dbReference type="SUPFAM" id="SSF46626">
    <property type="entry name" value="Cytochrome c"/>
    <property type="match status" value="2"/>
</dbReference>
<evidence type="ECO:0000313" key="9">
    <source>
        <dbReference type="Proteomes" id="UP000060487"/>
    </source>
</evidence>
<name>A0ABR5SFT1_9BACT</name>
<gene>
    <name evidence="8" type="ORF">ASN18_1523</name>
</gene>
<evidence type="ECO:0000256" key="3">
    <source>
        <dbReference type="ARBA" id="ARBA00022723"/>
    </source>
</evidence>
<keyword evidence="9" id="KW-1185">Reference proteome</keyword>
<proteinExistence type="predicted"/>
<keyword evidence="5 6" id="KW-0408">Iron</keyword>
<organism evidence="8 9">
    <name type="scientific">Candidatus Magnetominusculus xianensis</name>
    <dbReference type="NCBI Taxonomy" id="1748249"/>
    <lineage>
        <taxon>Bacteria</taxon>
        <taxon>Pseudomonadati</taxon>
        <taxon>Nitrospirota</taxon>
        <taxon>Nitrospiria</taxon>
        <taxon>Nitrospirales</taxon>
        <taxon>Nitrospiraceae</taxon>
        <taxon>Candidatus Magnetominusculus</taxon>
    </lineage>
</organism>
<keyword evidence="3 6" id="KW-0479">Metal-binding</keyword>
<dbReference type="Gene3D" id="1.10.760.10">
    <property type="entry name" value="Cytochrome c-like domain"/>
    <property type="match status" value="2"/>
</dbReference>
<dbReference type="Pfam" id="PF00034">
    <property type="entry name" value="Cytochrom_C"/>
    <property type="match status" value="1"/>
</dbReference>
<evidence type="ECO:0000259" key="7">
    <source>
        <dbReference type="PROSITE" id="PS51007"/>
    </source>
</evidence>
<comment type="caution">
    <text evidence="8">The sequence shown here is derived from an EMBL/GenBank/DDBJ whole genome shotgun (WGS) entry which is preliminary data.</text>
</comment>
<dbReference type="InterPro" id="IPR008168">
    <property type="entry name" value="Cyt_C_IC"/>
</dbReference>
<feature type="domain" description="Cytochrome c" evidence="7">
    <location>
        <begin position="166"/>
        <end position="255"/>
    </location>
</feature>
<dbReference type="EMBL" id="LNQR01000056">
    <property type="protein sequence ID" value="KWT86800.1"/>
    <property type="molecule type" value="Genomic_DNA"/>
</dbReference>
<protein>
    <submittedName>
        <fullName evidence="8">Cytochrome C</fullName>
    </submittedName>
</protein>
<evidence type="ECO:0000256" key="5">
    <source>
        <dbReference type="ARBA" id="ARBA00023004"/>
    </source>
</evidence>
<evidence type="ECO:0000313" key="8">
    <source>
        <dbReference type="EMBL" id="KWT86800.1"/>
    </source>
</evidence>
<accession>A0ABR5SFT1</accession>
<evidence type="ECO:0000256" key="1">
    <source>
        <dbReference type="ARBA" id="ARBA00022448"/>
    </source>
</evidence>
<dbReference type="InterPro" id="IPR036909">
    <property type="entry name" value="Cyt_c-like_dom_sf"/>
</dbReference>
<dbReference type="InterPro" id="IPR009056">
    <property type="entry name" value="Cyt_c-like_dom"/>
</dbReference>
<dbReference type="PROSITE" id="PS51007">
    <property type="entry name" value="CYTC"/>
    <property type="match status" value="1"/>
</dbReference>